<keyword evidence="7 9" id="KW-1133">Transmembrane helix</keyword>
<evidence type="ECO:0000256" key="1">
    <source>
        <dbReference type="ARBA" id="ARBA00003279"/>
    </source>
</evidence>
<feature type="transmembrane region" description="Helical" evidence="9">
    <location>
        <begin position="130"/>
        <end position="151"/>
    </location>
</feature>
<dbReference type="SUPFAM" id="SSF103473">
    <property type="entry name" value="MFS general substrate transporter"/>
    <property type="match status" value="1"/>
</dbReference>
<dbReference type="EMBL" id="JARGDL010000004">
    <property type="protein sequence ID" value="MDF1611533.1"/>
    <property type="molecule type" value="Genomic_DNA"/>
</dbReference>
<dbReference type="InterPro" id="IPR005829">
    <property type="entry name" value="Sugar_transporter_CS"/>
</dbReference>
<keyword evidence="5" id="KW-1003">Cell membrane</keyword>
<dbReference type="CDD" id="cd17330">
    <property type="entry name" value="MFS_SLC46_TetA_like"/>
    <property type="match status" value="1"/>
</dbReference>
<evidence type="ECO:0000256" key="6">
    <source>
        <dbReference type="ARBA" id="ARBA00022692"/>
    </source>
</evidence>
<feature type="transmembrane region" description="Helical" evidence="9">
    <location>
        <begin position="41"/>
        <end position="61"/>
    </location>
</feature>
<evidence type="ECO:0000256" key="2">
    <source>
        <dbReference type="ARBA" id="ARBA00004651"/>
    </source>
</evidence>
<evidence type="ECO:0000256" key="7">
    <source>
        <dbReference type="ARBA" id="ARBA00022989"/>
    </source>
</evidence>
<name>A0AAE3TBQ1_9BACT</name>
<feature type="transmembrane region" description="Helical" evidence="9">
    <location>
        <begin position="249"/>
        <end position="266"/>
    </location>
</feature>
<keyword evidence="4" id="KW-0813">Transport</keyword>
<accession>A0AAE3TBQ1</accession>
<dbReference type="InterPro" id="IPR036259">
    <property type="entry name" value="MFS_trans_sf"/>
</dbReference>
<keyword evidence="8 9" id="KW-0472">Membrane</keyword>
<keyword evidence="12" id="KW-1185">Reference proteome</keyword>
<dbReference type="InterPro" id="IPR020846">
    <property type="entry name" value="MFS_dom"/>
</dbReference>
<evidence type="ECO:0000256" key="4">
    <source>
        <dbReference type="ARBA" id="ARBA00022448"/>
    </source>
</evidence>
<dbReference type="RefSeq" id="WP_321535299.1">
    <property type="nucleotide sequence ID" value="NZ_JARGDL010000004.1"/>
</dbReference>
<keyword evidence="6 9" id="KW-0812">Transmembrane</keyword>
<dbReference type="GO" id="GO:0022857">
    <property type="term" value="F:transmembrane transporter activity"/>
    <property type="evidence" value="ECO:0007669"/>
    <property type="project" value="InterPro"/>
</dbReference>
<dbReference type="InterPro" id="IPR050171">
    <property type="entry name" value="MFS_Transporters"/>
</dbReference>
<dbReference type="GO" id="GO:0005886">
    <property type="term" value="C:plasma membrane"/>
    <property type="evidence" value="ECO:0007669"/>
    <property type="project" value="UniProtKB-SubCell"/>
</dbReference>
<evidence type="ECO:0000256" key="3">
    <source>
        <dbReference type="ARBA" id="ARBA00007520"/>
    </source>
</evidence>
<evidence type="ECO:0000313" key="11">
    <source>
        <dbReference type="EMBL" id="MDF1611533.1"/>
    </source>
</evidence>
<dbReference type="Gene3D" id="1.20.1250.20">
    <property type="entry name" value="MFS general substrate transporter like domains"/>
    <property type="match status" value="1"/>
</dbReference>
<dbReference type="InterPro" id="IPR001958">
    <property type="entry name" value="Tet-R_TetA/multi-R_MdtG-like"/>
</dbReference>
<feature type="transmembrane region" description="Helical" evidence="9">
    <location>
        <begin position="157"/>
        <end position="177"/>
    </location>
</feature>
<feature type="transmembrane region" description="Helical" evidence="9">
    <location>
        <begin position="7"/>
        <end position="29"/>
    </location>
</feature>
<dbReference type="PANTHER" id="PTHR23517:SF3">
    <property type="entry name" value="INTEGRAL MEMBRANE TRANSPORT PROTEIN"/>
    <property type="match status" value="1"/>
</dbReference>
<feature type="domain" description="Major facilitator superfamily (MFS) profile" evidence="10">
    <location>
        <begin position="6"/>
        <end position="388"/>
    </location>
</feature>
<comment type="subcellular location">
    <subcellularLocation>
        <location evidence="2">Cell membrane</location>
        <topology evidence="2">Multi-pass membrane protein</topology>
    </subcellularLocation>
</comment>
<evidence type="ECO:0000259" key="10">
    <source>
        <dbReference type="PROSITE" id="PS50850"/>
    </source>
</evidence>
<evidence type="ECO:0000256" key="5">
    <source>
        <dbReference type="ARBA" id="ARBA00022475"/>
    </source>
</evidence>
<sequence>MKKNTSLTIIFLTIFIDLMGFGILIPILPTFASKQVGASDFEIGIVVAIFSFMQFIFNPILGRLSDRIGRRPVILSTQLLTVCSYLIFAVTNSFTLLLISRLIAGIGGSNIGVAQAYIADITTKEERAKGMGLIGAAFGLGFVFGPLIGAILSKYGYSTVGFGAAAFSSSAFLFALTKLPESLTERKNNTKFNFKIFDFSFTKKVISTPSIGILIILFFIIIFSVANIYGTLALLTFKIYHFTDQQNGILFGITGLIGAIVQAGLMKRISQKFSDKKIVIAGLIFMVIGLSLIPYGGNFLGLSIVISILAVGTGILQPIIPTMISKRAEHNLQGSILGVNQSISALARVFGPLWGGFSFDYFGYQFPFLTGAFFTFITIFLAIYLIKD</sequence>
<evidence type="ECO:0000256" key="8">
    <source>
        <dbReference type="ARBA" id="ARBA00023136"/>
    </source>
</evidence>
<protein>
    <submittedName>
        <fullName evidence="11">MFS transporter</fullName>
    </submittedName>
</protein>
<feature type="transmembrane region" description="Helical" evidence="9">
    <location>
        <begin position="336"/>
        <end position="354"/>
    </location>
</feature>
<comment type="caution">
    <text evidence="11">The sequence shown here is derived from an EMBL/GenBank/DDBJ whole genome shotgun (WGS) entry which is preliminary data.</text>
</comment>
<dbReference type="InterPro" id="IPR011701">
    <property type="entry name" value="MFS"/>
</dbReference>
<dbReference type="PRINTS" id="PR01035">
    <property type="entry name" value="TCRTETA"/>
</dbReference>
<feature type="transmembrane region" description="Helical" evidence="9">
    <location>
        <begin position="73"/>
        <end position="90"/>
    </location>
</feature>
<comment type="function">
    <text evidence="1">Resistance to tetracycline by an active tetracycline efflux. This is an energy-dependent process that decreases the accumulation of the antibiotic in whole cells. This protein functions as a metal-tetracycline/H(+) antiporter.</text>
</comment>
<proteinExistence type="inferred from homology"/>
<feature type="transmembrane region" description="Helical" evidence="9">
    <location>
        <begin position="211"/>
        <end position="237"/>
    </location>
</feature>
<evidence type="ECO:0000313" key="12">
    <source>
        <dbReference type="Proteomes" id="UP001221302"/>
    </source>
</evidence>
<organism evidence="11 12">
    <name type="scientific">Stygiobacter electus</name>
    <dbReference type="NCBI Taxonomy" id="3032292"/>
    <lineage>
        <taxon>Bacteria</taxon>
        <taxon>Pseudomonadati</taxon>
        <taxon>Ignavibacteriota</taxon>
        <taxon>Ignavibacteria</taxon>
        <taxon>Ignavibacteriales</taxon>
        <taxon>Melioribacteraceae</taxon>
        <taxon>Stygiobacter</taxon>
    </lineage>
</organism>
<evidence type="ECO:0000256" key="9">
    <source>
        <dbReference type="SAM" id="Phobius"/>
    </source>
</evidence>
<feature type="transmembrane region" description="Helical" evidence="9">
    <location>
        <begin position="302"/>
        <end position="324"/>
    </location>
</feature>
<gene>
    <name evidence="11" type="ORF">P0M35_05180</name>
</gene>
<dbReference type="Pfam" id="PF07690">
    <property type="entry name" value="MFS_1"/>
    <property type="match status" value="1"/>
</dbReference>
<feature type="transmembrane region" description="Helical" evidence="9">
    <location>
        <begin position="366"/>
        <end position="386"/>
    </location>
</feature>
<dbReference type="PANTHER" id="PTHR23517">
    <property type="entry name" value="RESISTANCE PROTEIN MDTM, PUTATIVE-RELATED-RELATED"/>
    <property type="match status" value="1"/>
</dbReference>
<dbReference type="Proteomes" id="UP001221302">
    <property type="component" value="Unassembled WGS sequence"/>
</dbReference>
<dbReference type="AlphaFoldDB" id="A0AAE3TBQ1"/>
<dbReference type="PROSITE" id="PS50850">
    <property type="entry name" value="MFS"/>
    <property type="match status" value="1"/>
</dbReference>
<reference evidence="11" key="1">
    <citation type="submission" date="2023-03" db="EMBL/GenBank/DDBJ databases">
        <title>Stygiobacter electus gen. nov., sp. nov., facultatively anaerobic thermotolerant bacterium of the class Ignavibacteria from a well of Yessentuki mineral water deposit.</title>
        <authorList>
            <person name="Podosokorskaya O.A."/>
            <person name="Elcheninov A.G."/>
            <person name="Petrova N.F."/>
            <person name="Zavarzina D.G."/>
            <person name="Kublanov I.V."/>
            <person name="Merkel A.Y."/>
        </authorList>
    </citation>
    <scope>NUCLEOTIDE SEQUENCE</scope>
    <source>
        <strain evidence="11">09-Me</strain>
    </source>
</reference>
<feature type="transmembrane region" description="Helical" evidence="9">
    <location>
        <begin position="96"/>
        <end position="118"/>
    </location>
</feature>
<dbReference type="PROSITE" id="PS00216">
    <property type="entry name" value="SUGAR_TRANSPORT_1"/>
    <property type="match status" value="1"/>
</dbReference>
<comment type="similarity">
    <text evidence="3">Belongs to the major facilitator superfamily. TCR/Tet family.</text>
</comment>
<feature type="transmembrane region" description="Helical" evidence="9">
    <location>
        <begin position="278"/>
        <end position="296"/>
    </location>
</feature>